<dbReference type="Proteomes" id="UP000247772">
    <property type="component" value="Unassembled WGS sequence"/>
</dbReference>
<dbReference type="InterPro" id="IPR007267">
    <property type="entry name" value="GtrA_DPMS_TM"/>
</dbReference>
<dbReference type="RefSeq" id="WP_110856570.1">
    <property type="nucleotide sequence ID" value="NZ_QJSQ01000023.1"/>
</dbReference>
<evidence type="ECO:0000313" key="8">
    <source>
        <dbReference type="EMBL" id="PYE18196.1"/>
    </source>
</evidence>
<feature type="transmembrane region" description="Helical" evidence="6">
    <location>
        <begin position="12"/>
        <end position="30"/>
    </location>
</feature>
<gene>
    <name evidence="8" type="ORF">C7410_12312</name>
</gene>
<reference evidence="8 9" key="1">
    <citation type="submission" date="2018-06" db="EMBL/GenBank/DDBJ databases">
        <title>Genomic Encyclopedia of Type Strains, Phase IV (KMG-V): Genome sequencing to study the core and pangenomes of soil and plant-associated prokaryotes.</title>
        <authorList>
            <person name="Whitman W."/>
        </authorList>
    </citation>
    <scope>NUCLEOTIDE SEQUENCE [LARGE SCALE GENOMIC DNA]</scope>
    <source>
        <strain evidence="8 9">SRCL-318</strain>
    </source>
</reference>
<dbReference type="Pfam" id="PF04138">
    <property type="entry name" value="GtrA_DPMS_TM"/>
    <property type="match status" value="1"/>
</dbReference>
<evidence type="ECO:0000256" key="1">
    <source>
        <dbReference type="ARBA" id="ARBA00004141"/>
    </source>
</evidence>
<dbReference type="AlphaFoldDB" id="A0A2V4TPL8"/>
<name>A0A2V4TPL8_9BURK</name>
<dbReference type="EMBL" id="QJSQ01000023">
    <property type="protein sequence ID" value="PYE18196.1"/>
    <property type="molecule type" value="Genomic_DNA"/>
</dbReference>
<dbReference type="GO" id="GO:0000271">
    <property type="term" value="P:polysaccharide biosynthetic process"/>
    <property type="evidence" value="ECO:0007669"/>
    <property type="project" value="InterPro"/>
</dbReference>
<evidence type="ECO:0000256" key="6">
    <source>
        <dbReference type="SAM" id="Phobius"/>
    </source>
</evidence>
<feature type="domain" description="GtrA/DPMS transmembrane" evidence="7">
    <location>
        <begin position="13"/>
        <end position="126"/>
    </location>
</feature>
<dbReference type="InterPro" id="IPR051401">
    <property type="entry name" value="GtrA_CellWall_Glycosyl"/>
</dbReference>
<comment type="caution">
    <text evidence="8">The sequence shown here is derived from an EMBL/GenBank/DDBJ whole genome shotgun (WGS) entry which is preliminary data.</text>
</comment>
<evidence type="ECO:0000259" key="7">
    <source>
        <dbReference type="Pfam" id="PF04138"/>
    </source>
</evidence>
<dbReference type="GO" id="GO:0005886">
    <property type="term" value="C:plasma membrane"/>
    <property type="evidence" value="ECO:0007669"/>
    <property type="project" value="TreeGrafter"/>
</dbReference>
<dbReference type="PANTHER" id="PTHR38459:SF1">
    <property type="entry name" value="PROPHAGE BACTOPRENOL-LINKED GLUCOSE TRANSLOCASE HOMOLOG"/>
    <property type="match status" value="1"/>
</dbReference>
<evidence type="ECO:0000256" key="4">
    <source>
        <dbReference type="ARBA" id="ARBA00022989"/>
    </source>
</evidence>
<feature type="transmembrane region" description="Helical" evidence="6">
    <location>
        <begin position="100"/>
        <end position="121"/>
    </location>
</feature>
<protein>
    <submittedName>
        <fullName evidence="8">Putative flippase GtrA</fullName>
    </submittedName>
</protein>
<keyword evidence="5 6" id="KW-0472">Membrane</keyword>
<keyword evidence="4 6" id="KW-1133">Transmembrane helix</keyword>
<accession>A0A2V4TPL8</accession>
<evidence type="ECO:0000256" key="2">
    <source>
        <dbReference type="ARBA" id="ARBA00009399"/>
    </source>
</evidence>
<dbReference type="OrthoDB" id="5296904at2"/>
<dbReference type="PANTHER" id="PTHR38459">
    <property type="entry name" value="PROPHAGE BACTOPRENOL-LINKED GLUCOSE TRANSLOCASE HOMOLOG"/>
    <property type="match status" value="1"/>
</dbReference>
<proteinExistence type="inferred from homology"/>
<comment type="subcellular location">
    <subcellularLocation>
        <location evidence="1">Membrane</location>
        <topology evidence="1">Multi-pass membrane protein</topology>
    </subcellularLocation>
</comment>
<comment type="similarity">
    <text evidence="2">Belongs to the GtrA family.</text>
</comment>
<feature type="transmembrane region" description="Helical" evidence="6">
    <location>
        <begin position="76"/>
        <end position="94"/>
    </location>
</feature>
<organism evidence="8 9">
    <name type="scientific">Paraburkholderia silvatlantica</name>
    <dbReference type="NCBI Taxonomy" id="321895"/>
    <lineage>
        <taxon>Bacteria</taxon>
        <taxon>Pseudomonadati</taxon>
        <taxon>Pseudomonadota</taxon>
        <taxon>Betaproteobacteria</taxon>
        <taxon>Burkholderiales</taxon>
        <taxon>Burkholderiaceae</taxon>
        <taxon>Paraburkholderia</taxon>
    </lineage>
</organism>
<evidence type="ECO:0000256" key="5">
    <source>
        <dbReference type="ARBA" id="ARBA00023136"/>
    </source>
</evidence>
<sequence>MPDLRPARRFVVYAGVGAIGTVAQYAILIAMVRSGWAAAALSSMAGASVGAIVNYMLNRQITFRNNSNPLSTAPKFAVIALLGVLMNGVCMKFFATMLGFNYLFAQLVTTAFVLGLTYLLNSTWTFNERGRLIDAACVHDGPIRHKVPSPDDAPSS</sequence>
<evidence type="ECO:0000313" key="9">
    <source>
        <dbReference type="Proteomes" id="UP000247772"/>
    </source>
</evidence>
<keyword evidence="3 6" id="KW-0812">Transmembrane</keyword>
<feature type="transmembrane region" description="Helical" evidence="6">
    <location>
        <begin position="36"/>
        <end position="55"/>
    </location>
</feature>
<evidence type="ECO:0000256" key="3">
    <source>
        <dbReference type="ARBA" id="ARBA00022692"/>
    </source>
</evidence>